<accession>A0ABR0LKI5</accession>
<gene>
    <name evidence="2" type="ORF">LTR16_009875</name>
</gene>
<name>A0ABR0LKI5_9PEZI</name>
<keyword evidence="3" id="KW-1185">Reference proteome</keyword>
<feature type="region of interest" description="Disordered" evidence="1">
    <location>
        <begin position="44"/>
        <end position="64"/>
    </location>
</feature>
<evidence type="ECO:0000256" key="1">
    <source>
        <dbReference type="SAM" id="MobiDB-lite"/>
    </source>
</evidence>
<proteinExistence type="predicted"/>
<feature type="non-terminal residue" evidence="2">
    <location>
        <position position="1"/>
    </location>
</feature>
<protein>
    <submittedName>
        <fullName evidence="2">Uncharacterized protein</fullName>
    </submittedName>
</protein>
<organism evidence="2 3">
    <name type="scientific">Cryomyces antarcticus</name>
    <dbReference type="NCBI Taxonomy" id="329879"/>
    <lineage>
        <taxon>Eukaryota</taxon>
        <taxon>Fungi</taxon>
        <taxon>Dikarya</taxon>
        <taxon>Ascomycota</taxon>
        <taxon>Pezizomycotina</taxon>
        <taxon>Dothideomycetes</taxon>
        <taxon>Dothideomycetes incertae sedis</taxon>
        <taxon>Cryomyces</taxon>
    </lineage>
</organism>
<sequence>IRVCGSWPITANLSKSRSTSYSCAGSNPTTSALSTASTARLIQNASTHHQETRQRPSSDFVTCSPKQRPSIAILLRQNFHL</sequence>
<dbReference type="EMBL" id="JAVRRA010019095">
    <property type="protein sequence ID" value="KAK5185142.1"/>
    <property type="molecule type" value="Genomic_DNA"/>
</dbReference>
<comment type="caution">
    <text evidence="2">The sequence shown here is derived from an EMBL/GenBank/DDBJ whole genome shotgun (WGS) entry which is preliminary data.</text>
</comment>
<feature type="non-terminal residue" evidence="2">
    <location>
        <position position="81"/>
    </location>
</feature>
<evidence type="ECO:0000313" key="3">
    <source>
        <dbReference type="Proteomes" id="UP001357485"/>
    </source>
</evidence>
<evidence type="ECO:0000313" key="2">
    <source>
        <dbReference type="EMBL" id="KAK5185142.1"/>
    </source>
</evidence>
<dbReference type="Proteomes" id="UP001357485">
    <property type="component" value="Unassembled WGS sequence"/>
</dbReference>
<reference evidence="2 3" key="1">
    <citation type="submission" date="2023-08" db="EMBL/GenBank/DDBJ databases">
        <title>Black Yeasts Isolated from many extreme environments.</title>
        <authorList>
            <person name="Coleine C."/>
            <person name="Stajich J.E."/>
            <person name="Selbmann L."/>
        </authorList>
    </citation>
    <scope>NUCLEOTIDE SEQUENCE [LARGE SCALE GENOMIC DNA]</scope>
    <source>
        <strain evidence="2 3">CCFEE 536</strain>
    </source>
</reference>